<feature type="coiled-coil region" evidence="1">
    <location>
        <begin position="72"/>
        <end position="102"/>
    </location>
</feature>
<dbReference type="GO" id="GO:0003887">
    <property type="term" value="F:DNA-directed DNA polymerase activity"/>
    <property type="evidence" value="ECO:0007669"/>
    <property type="project" value="InterPro"/>
</dbReference>
<dbReference type="InterPro" id="IPR022754">
    <property type="entry name" value="DNA_pol_III_gamma-3"/>
</dbReference>
<evidence type="ECO:0000256" key="1">
    <source>
        <dbReference type="SAM" id="Coils"/>
    </source>
</evidence>
<dbReference type="AlphaFoldDB" id="A0AA38GY25"/>
<sequence length="583" mass="65011">VGVVSDEKLLDLLDLALSADAASTVRKARDLIGSGIEPMVLMSQLANLIMDILAGSCKTGDKKHKGIFFHRHALTEDDLEKLRRALRILSEAEKQLRASNDRTTWLTAALLQFAPGRSLLLPNSTGTSVIQSPITLRNMNERGVLYFDSPTRQKWEEKNPDSHLEQLDLMTMTKPGMAKINGSTKTLSFMNCHGEKKGRPISNLHVCNQTLDYSPASSGFVGGFTVHERVGCLPLNKDDCGESCQTEIKHIDKNKLDEIWKRTIEECRSGTLKQLLQTEGKLVSVSAAEGLAIAQLEFWYSDHKSRAERSWKSIANSLQHVLGCNVEVRFGLSSREAEADNIKCRKDVIELPNSSANRPRKKGSMMSEECMHQTQTVALDSDQMACGETIRNSQSFTETHQIAREESLMSVQHFQAGTLSTVTMVERNDQNTSSFDKQEGSRTSKDVISNEHRLERTWSRGQEKCVLGKVDFPNPEKQQVHSHVVKDLQNGIASSGVPVIIPFRAALQQTGGSLNRKEKTMQLHTQNDVDNKQIVKEDDFNDFYSTSQNSFVASFEDKKLASGSSSESGRILCWKALKSDRPK</sequence>
<organism evidence="4 5">
    <name type="scientific">Taxus chinensis</name>
    <name type="common">Chinese yew</name>
    <name type="synonym">Taxus wallichiana var. chinensis</name>
    <dbReference type="NCBI Taxonomy" id="29808"/>
    <lineage>
        <taxon>Eukaryota</taxon>
        <taxon>Viridiplantae</taxon>
        <taxon>Streptophyta</taxon>
        <taxon>Embryophyta</taxon>
        <taxon>Tracheophyta</taxon>
        <taxon>Spermatophyta</taxon>
        <taxon>Pinopsida</taxon>
        <taxon>Pinidae</taxon>
        <taxon>Conifers II</taxon>
        <taxon>Cupressales</taxon>
        <taxon>Taxaceae</taxon>
        <taxon>Taxus</taxon>
    </lineage>
</organism>
<evidence type="ECO:0000313" key="5">
    <source>
        <dbReference type="Proteomes" id="UP000824469"/>
    </source>
</evidence>
<keyword evidence="1" id="KW-0175">Coiled coil</keyword>
<keyword evidence="5" id="KW-1185">Reference proteome</keyword>
<dbReference type="Proteomes" id="UP000824469">
    <property type="component" value="Unassembled WGS sequence"/>
</dbReference>
<accession>A0AA38GY25</accession>
<dbReference type="SUPFAM" id="SSF48019">
    <property type="entry name" value="post-AAA+ oligomerization domain-like"/>
    <property type="match status" value="1"/>
</dbReference>
<evidence type="ECO:0000259" key="3">
    <source>
        <dbReference type="Pfam" id="PF23007"/>
    </source>
</evidence>
<dbReference type="OMA" id="THQIARE"/>
<protein>
    <submittedName>
        <fullName evidence="4">Uncharacterized protein</fullName>
    </submittedName>
</protein>
<dbReference type="InterPro" id="IPR008921">
    <property type="entry name" value="DNA_pol3_clamp-load_cplx_C"/>
</dbReference>
<feature type="non-terminal residue" evidence="4">
    <location>
        <position position="583"/>
    </location>
</feature>
<dbReference type="GO" id="GO:0006260">
    <property type="term" value="P:DNA replication"/>
    <property type="evidence" value="ECO:0007669"/>
    <property type="project" value="InterPro"/>
</dbReference>
<dbReference type="EMBL" id="JAHRHJ020000001">
    <property type="protein sequence ID" value="KAH9330643.1"/>
    <property type="molecule type" value="Genomic_DNA"/>
</dbReference>
<evidence type="ECO:0000313" key="4">
    <source>
        <dbReference type="EMBL" id="KAH9330643.1"/>
    </source>
</evidence>
<gene>
    <name evidence="4" type="ORF">KI387_002751</name>
</gene>
<dbReference type="Pfam" id="PF23007">
    <property type="entry name" value="DnaA_N-like_STI"/>
    <property type="match status" value="1"/>
</dbReference>
<dbReference type="GO" id="GO:0003677">
    <property type="term" value="F:DNA binding"/>
    <property type="evidence" value="ECO:0007669"/>
    <property type="project" value="InterPro"/>
</dbReference>
<dbReference type="Pfam" id="PF12169">
    <property type="entry name" value="DNA_pol3_gamma3"/>
    <property type="match status" value="1"/>
</dbReference>
<dbReference type="InterPro" id="IPR054506">
    <property type="entry name" value="DnaA_N-like_STI"/>
</dbReference>
<evidence type="ECO:0000259" key="2">
    <source>
        <dbReference type="Pfam" id="PF12169"/>
    </source>
</evidence>
<name>A0AA38GY25_TAXCH</name>
<comment type="caution">
    <text evidence="4">The sequence shown here is derived from an EMBL/GenBank/DDBJ whole genome shotgun (WGS) entry which is preliminary data.</text>
</comment>
<feature type="non-terminal residue" evidence="4">
    <location>
        <position position="1"/>
    </location>
</feature>
<feature type="domain" description="STICHEL DnaA-N-like alpha-beta" evidence="3">
    <location>
        <begin position="250"/>
        <end position="331"/>
    </location>
</feature>
<feature type="domain" description="DNA polymerase III gamma subunit" evidence="2">
    <location>
        <begin position="2"/>
        <end position="115"/>
    </location>
</feature>
<proteinExistence type="predicted"/>
<reference evidence="4 5" key="1">
    <citation type="journal article" date="2021" name="Nat. Plants">
        <title>The Taxus genome provides insights into paclitaxel biosynthesis.</title>
        <authorList>
            <person name="Xiong X."/>
            <person name="Gou J."/>
            <person name="Liao Q."/>
            <person name="Li Y."/>
            <person name="Zhou Q."/>
            <person name="Bi G."/>
            <person name="Li C."/>
            <person name="Du R."/>
            <person name="Wang X."/>
            <person name="Sun T."/>
            <person name="Guo L."/>
            <person name="Liang H."/>
            <person name="Lu P."/>
            <person name="Wu Y."/>
            <person name="Zhang Z."/>
            <person name="Ro D.K."/>
            <person name="Shang Y."/>
            <person name="Huang S."/>
            <person name="Yan J."/>
        </authorList>
    </citation>
    <scope>NUCLEOTIDE SEQUENCE [LARGE SCALE GENOMIC DNA]</scope>
    <source>
        <strain evidence="4">Ta-2019</strain>
    </source>
</reference>